<keyword evidence="3" id="KW-1185">Reference proteome</keyword>
<sequence>MTVQIKVQILESAIVDGSLNLPPLNLSDKTVSWNLPPRNQSLGYLGTTPSLYKLHPLSPSEPSPQAILSKFFSQPDDNQQCSSWSELNRILAPSSSSRIQSSVNTDEAHPHTSSARGTTTPSHSNTHFRHHGSANGISQDAEGQQSSIKGYRTHGDQRSEIDGFSEASSMPSNASCDTDAQQYQPDTHTDNQVDGSVCESRGPSFGSTNVSSPIRQVN</sequence>
<feature type="compositionally biased region" description="Polar residues" evidence="1">
    <location>
        <begin position="135"/>
        <end position="148"/>
    </location>
</feature>
<dbReference type="Proteomes" id="UP000886653">
    <property type="component" value="Unassembled WGS sequence"/>
</dbReference>
<reference evidence="2" key="1">
    <citation type="submission" date="2013-11" db="EMBL/GenBank/DDBJ databases">
        <title>Genome sequence of the fusiform rust pathogen reveals effectors for host alternation and coevolution with pine.</title>
        <authorList>
            <consortium name="DOE Joint Genome Institute"/>
            <person name="Smith K."/>
            <person name="Pendleton A."/>
            <person name="Kubisiak T."/>
            <person name="Anderson C."/>
            <person name="Salamov A."/>
            <person name="Aerts A."/>
            <person name="Riley R."/>
            <person name="Clum A."/>
            <person name="Lindquist E."/>
            <person name="Ence D."/>
            <person name="Campbell M."/>
            <person name="Kronenberg Z."/>
            <person name="Feau N."/>
            <person name="Dhillon B."/>
            <person name="Hamelin R."/>
            <person name="Burleigh J."/>
            <person name="Smith J."/>
            <person name="Yandell M."/>
            <person name="Nelson C."/>
            <person name="Grigoriev I."/>
            <person name="Davis J."/>
        </authorList>
    </citation>
    <scope>NUCLEOTIDE SEQUENCE</scope>
    <source>
        <strain evidence="2">G11</strain>
    </source>
</reference>
<feature type="non-terminal residue" evidence="2">
    <location>
        <position position="218"/>
    </location>
</feature>
<gene>
    <name evidence="2" type="ORF">CROQUDRAFT_96944</name>
</gene>
<feature type="region of interest" description="Disordered" evidence="1">
    <location>
        <begin position="95"/>
        <end position="218"/>
    </location>
</feature>
<evidence type="ECO:0000313" key="3">
    <source>
        <dbReference type="Proteomes" id="UP000886653"/>
    </source>
</evidence>
<feature type="compositionally biased region" description="Polar residues" evidence="1">
    <location>
        <begin position="166"/>
        <end position="194"/>
    </location>
</feature>
<feature type="compositionally biased region" description="Polar residues" evidence="1">
    <location>
        <begin position="205"/>
        <end position="218"/>
    </location>
</feature>
<feature type="compositionally biased region" description="Polar residues" evidence="1">
    <location>
        <begin position="95"/>
        <end position="125"/>
    </location>
</feature>
<dbReference type="EMBL" id="MU167333">
    <property type="protein sequence ID" value="KAG0142954.1"/>
    <property type="molecule type" value="Genomic_DNA"/>
</dbReference>
<name>A0A9P6NF11_9BASI</name>
<evidence type="ECO:0000313" key="2">
    <source>
        <dbReference type="EMBL" id="KAG0142954.1"/>
    </source>
</evidence>
<dbReference type="AlphaFoldDB" id="A0A9P6NF11"/>
<protein>
    <submittedName>
        <fullName evidence="2">Uncharacterized protein</fullName>
    </submittedName>
</protein>
<proteinExistence type="predicted"/>
<organism evidence="2 3">
    <name type="scientific">Cronartium quercuum f. sp. fusiforme G11</name>
    <dbReference type="NCBI Taxonomy" id="708437"/>
    <lineage>
        <taxon>Eukaryota</taxon>
        <taxon>Fungi</taxon>
        <taxon>Dikarya</taxon>
        <taxon>Basidiomycota</taxon>
        <taxon>Pucciniomycotina</taxon>
        <taxon>Pucciniomycetes</taxon>
        <taxon>Pucciniales</taxon>
        <taxon>Coleosporiaceae</taxon>
        <taxon>Cronartium</taxon>
    </lineage>
</organism>
<accession>A0A9P6NF11</accession>
<evidence type="ECO:0000256" key="1">
    <source>
        <dbReference type="SAM" id="MobiDB-lite"/>
    </source>
</evidence>
<comment type="caution">
    <text evidence="2">The sequence shown here is derived from an EMBL/GenBank/DDBJ whole genome shotgun (WGS) entry which is preliminary data.</text>
</comment>